<proteinExistence type="predicted"/>
<name>A0A506PG22_9FLAO</name>
<dbReference type="Proteomes" id="UP000317332">
    <property type="component" value="Unassembled WGS sequence"/>
</dbReference>
<accession>A0A506PG22</accession>
<keyword evidence="1" id="KW-0812">Transmembrane</keyword>
<gene>
    <name evidence="2" type="ORF">FJ651_10835</name>
</gene>
<sequence>MIKFFRNIRQNLLNKGKTSKYFKYAIGEIVLVVIGILIALQINTWNEDRLMKLQIKTNLINLSKAIQQDYDLLKEIEEINDFRYNSINQVLRWAEIPLQEIDTIPIKLMSTSIWEGAVPETFDAEFYKKSFRYVQKPRMMIVQTYAMEELKNSGLYSKLDNQKLKNALNKYYSDLKWFFGRDELNKNDFVDEYENYINNKYSLTVLDVPFITNPLESIKKDAGLVVRLRNLKDNAGWRIYGAKTSKNRAELLLKEIQNEIDKI</sequence>
<organism evidence="2 3">
    <name type="scientific">Paucihalobacter ruber</name>
    <dbReference type="NCBI Taxonomy" id="2567861"/>
    <lineage>
        <taxon>Bacteria</taxon>
        <taxon>Pseudomonadati</taxon>
        <taxon>Bacteroidota</taxon>
        <taxon>Flavobacteriia</taxon>
        <taxon>Flavobacteriales</taxon>
        <taxon>Flavobacteriaceae</taxon>
        <taxon>Paucihalobacter</taxon>
    </lineage>
</organism>
<dbReference type="AlphaFoldDB" id="A0A506PG22"/>
<keyword evidence="1" id="KW-1133">Transmembrane helix</keyword>
<comment type="caution">
    <text evidence="2">The sequence shown here is derived from an EMBL/GenBank/DDBJ whole genome shotgun (WGS) entry which is preliminary data.</text>
</comment>
<dbReference type="EMBL" id="VHIQ01000005">
    <property type="protein sequence ID" value="TPV32803.1"/>
    <property type="molecule type" value="Genomic_DNA"/>
</dbReference>
<dbReference type="RefSeq" id="WP_140990550.1">
    <property type="nucleotide sequence ID" value="NZ_VHIQ01000005.1"/>
</dbReference>
<evidence type="ECO:0000313" key="2">
    <source>
        <dbReference type="EMBL" id="TPV32803.1"/>
    </source>
</evidence>
<keyword evidence="1" id="KW-0472">Membrane</keyword>
<evidence type="ECO:0000313" key="3">
    <source>
        <dbReference type="Proteomes" id="UP000317332"/>
    </source>
</evidence>
<dbReference type="OrthoDB" id="821805at2"/>
<keyword evidence="3" id="KW-1185">Reference proteome</keyword>
<protein>
    <submittedName>
        <fullName evidence="2">Uncharacterized protein</fullName>
    </submittedName>
</protein>
<evidence type="ECO:0000256" key="1">
    <source>
        <dbReference type="SAM" id="Phobius"/>
    </source>
</evidence>
<feature type="transmembrane region" description="Helical" evidence="1">
    <location>
        <begin position="21"/>
        <end position="42"/>
    </location>
</feature>
<reference evidence="2 3" key="1">
    <citation type="submission" date="2019-06" db="EMBL/GenBank/DDBJ databases">
        <title>Flavobacteriaceae Paucihalobacterium erythroidium CWB-1, complete genome.</title>
        <authorList>
            <person name="Wu S."/>
        </authorList>
    </citation>
    <scope>NUCLEOTIDE SEQUENCE [LARGE SCALE GENOMIC DNA]</scope>
    <source>
        <strain evidence="2 3">CWB-1</strain>
    </source>
</reference>